<reference evidence="2 3" key="1">
    <citation type="submission" date="2020-08" db="EMBL/GenBank/DDBJ databases">
        <title>Genomic Encyclopedia of Type Strains, Phase IV (KMG-IV): sequencing the most valuable type-strain genomes for metagenomic binning, comparative biology and taxonomic classification.</title>
        <authorList>
            <person name="Goeker M."/>
        </authorList>
    </citation>
    <scope>NUCLEOTIDE SEQUENCE [LARGE SCALE GENOMIC DNA]</scope>
    <source>
        <strain evidence="2 3">DSM 21458</strain>
    </source>
</reference>
<evidence type="ECO:0008006" key="4">
    <source>
        <dbReference type="Google" id="ProtNLM"/>
    </source>
</evidence>
<feature type="transmembrane region" description="Helical" evidence="1">
    <location>
        <begin position="7"/>
        <end position="39"/>
    </location>
</feature>
<feature type="transmembrane region" description="Helical" evidence="1">
    <location>
        <begin position="126"/>
        <end position="153"/>
    </location>
</feature>
<keyword evidence="1" id="KW-1133">Transmembrane helix</keyword>
<proteinExistence type="predicted"/>
<dbReference type="Pfam" id="PF04306">
    <property type="entry name" value="DUF456"/>
    <property type="match status" value="1"/>
</dbReference>
<dbReference type="Proteomes" id="UP000569951">
    <property type="component" value="Unassembled WGS sequence"/>
</dbReference>
<feature type="transmembrane region" description="Helical" evidence="1">
    <location>
        <begin position="45"/>
        <end position="68"/>
    </location>
</feature>
<evidence type="ECO:0000313" key="3">
    <source>
        <dbReference type="Proteomes" id="UP000569951"/>
    </source>
</evidence>
<evidence type="ECO:0000256" key="1">
    <source>
        <dbReference type="SAM" id="Phobius"/>
    </source>
</evidence>
<dbReference type="RefSeq" id="WP_343058448.1">
    <property type="nucleotide sequence ID" value="NZ_JACHHG010000013.1"/>
</dbReference>
<sequence>MWQTFVFVAIWLVGTVATFVPVLPATLIVWLGALVYALLTGFQEITVWWLLGLGIVALATSFVDNIAAAVGAGRFGGSRAAGWGALVGSIIGIFLGPLGILIGPMAGAVVAELITGRPFDQAVRAAWGTVLGLAASVVVKFMIHLLMGIAVLWRIAQ</sequence>
<feature type="transmembrane region" description="Helical" evidence="1">
    <location>
        <begin position="80"/>
        <end position="106"/>
    </location>
</feature>
<comment type="caution">
    <text evidence="2">The sequence shown here is derived from an EMBL/GenBank/DDBJ whole genome shotgun (WGS) entry which is preliminary data.</text>
</comment>
<keyword evidence="1" id="KW-0812">Transmembrane</keyword>
<keyword evidence="1" id="KW-0472">Membrane</keyword>
<accession>A0A841I3M8</accession>
<dbReference type="AlphaFoldDB" id="A0A841I3M8"/>
<gene>
    <name evidence="2" type="ORF">HNR42_003097</name>
</gene>
<dbReference type="EMBL" id="JACHHG010000013">
    <property type="protein sequence ID" value="MBB6099644.1"/>
    <property type="molecule type" value="Genomic_DNA"/>
</dbReference>
<organism evidence="2 3">
    <name type="scientific">Deinobacterium chartae</name>
    <dbReference type="NCBI Taxonomy" id="521158"/>
    <lineage>
        <taxon>Bacteria</taxon>
        <taxon>Thermotogati</taxon>
        <taxon>Deinococcota</taxon>
        <taxon>Deinococci</taxon>
        <taxon>Deinococcales</taxon>
        <taxon>Deinococcaceae</taxon>
        <taxon>Deinobacterium</taxon>
    </lineage>
</organism>
<name>A0A841I3M8_9DEIO</name>
<dbReference type="PANTHER" id="PTHR39165">
    <property type="entry name" value="IG HYPOTHETICAL 17883"/>
    <property type="match status" value="1"/>
</dbReference>
<dbReference type="PANTHER" id="PTHR39165:SF1">
    <property type="entry name" value="DUF456 DOMAIN-CONTAINING PROTEIN"/>
    <property type="match status" value="1"/>
</dbReference>
<dbReference type="InterPro" id="IPR007403">
    <property type="entry name" value="DUF456"/>
</dbReference>
<protein>
    <recommendedName>
        <fullName evidence="4">DUF456 domain-containing protein</fullName>
    </recommendedName>
</protein>
<keyword evidence="3" id="KW-1185">Reference proteome</keyword>
<evidence type="ECO:0000313" key="2">
    <source>
        <dbReference type="EMBL" id="MBB6099644.1"/>
    </source>
</evidence>